<dbReference type="InterPro" id="IPR000531">
    <property type="entry name" value="Beta-barrel_TonB"/>
</dbReference>
<organism evidence="10 11">
    <name type="scientific">Niabella ginsengisoli</name>
    <dbReference type="NCBI Taxonomy" id="522298"/>
    <lineage>
        <taxon>Bacteria</taxon>
        <taxon>Pseudomonadati</taxon>
        <taxon>Bacteroidota</taxon>
        <taxon>Chitinophagia</taxon>
        <taxon>Chitinophagales</taxon>
        <taxon>Chitinophagaceae</taxon>
        <taxon>Niabella</taxon>
    </lineage>
</organism>
<keyword evidence="2 8" id="KW-0813">Transport</keyword>
<evidence type="ECO:0000313" key="10">
    <source>
        <dbReference type="EMBL" id="MCH5599684.1"/>
    </source>
</evidence>
<comment type="similarity">
    <text evidence="8">Belongs to the TonB-dependent receptor family.</text>
</comment>
<proteinExistence type="inferred from homology"/>
<dbReference type="Pfam" id="PF00593">
    <property type="entry name" value="TonB_dep_Rec_b-barrel"/>
    <property type="match status" value="1"/>
</dbReference>
<dbReference type="Proteomes" id="UP001202248">
    <property type="component" value="Unassembled WGS sequence"/>
</dbReference>
<gene>
    <name evidence="10" type="ORF">MKP09_18090</name>
</gene>
<dbReference type="InterPro" id="IPR039426">
    <property type="entry name" value="TonB-dep_rcpt-like"/>
</dbReference>
<name>A0ABS9SMT1_9BACT</name>
<evidence type="ECO:0000256" key="1">
    <source>
        <dbReference type="ARBA" id="ARBA00004571"/>
    </source>
</evidence>
<evidence type="ECO:0000259" key="9">
    <source>
        <dbReference type="Pfam" id="PF00593"/>
    </source>
</evidence>
<keyword evidence="11" id="KW-1185">Reference proteome</keyword>
<dbReference type="EMBL" id="JAKWBL010000004">
    <property type="protein sequence ID" value="MCH5599684.1"/>
    <property type="molecule type" value="Genomic_DNA"/>
</dbReference>
<keyword evidence="5" id="KW-0798">TonB box</keyword>
<keyword evidence="4 8" id="KW-0812">Transmembrane</keyword>
<reference evidence="10 11" key="1">
    <citation type="submission" date="2022-02" db="EMBL/GenBank/DDBJ databases">
        <authorList>
            <person name="Min J."/>
        </authorList>
    </citation>
    <scope>NUCLEOTIDE SEQUENCE [LARGE SCALE GENOMIC DNA]</scope>
    <source>
        <strain evidence="10 11">GR10-1</strain>
    </source>
</reference>
<evidence type="ECO:0000256" key="3">
    <source>
        <dbReference type="ARBA" id="ARBA00022452"/>
    </source>
</evidence>
<feature type="domain" description="TonB-dependent receptor-like beta-barrel" evidence="9">
    <location>
        <begin position="21"/>
        <end position="259"/>
    </location>
</feature>
<dbReference type="Gene3D" id="2.40.170.20">
    <property type="entry name" value="TonB-dependent receptor, beta-barrel domain"/>
    <property type="match status" value="1"/>
</dbReference>
<dbReference type="InterPro" id="IPR036942">
    <property type="entry name" value="Beta-barrel_TonB_sf"/>
</dbReference>
<dbReference type="PROSITE" id="PS52016">
    <property type="entry name" value="TONB_DEPENDENT_REC_3"/>
    <property type="match status" value="1"/>
</dbReference>
<evidence type="ECO:0000256" key="6">
    <source>
        <dbReference type="ARBA" id="ARBA00023136"/>
    </source>
</evidence>
<keyword evidence="10" id="KW-0675">Receptor</keyword>
<keyword evidence="7 8" id="KW-0998">Cell outer membrane</keyword>
<evidence type="ECO:0000256" key="5">
    <source>
        <dbReference type="ARBA" id="ARBA00023077"/>
    </source>
</evidence>
<evidence type="ECO:0000256" key="8">
    <source>
        <dbReference type="PROSITE-ProRule" id="PRU01360"/>
    </source>
</evidence>
<comment type="caution">
    <text evidence="10">The sequence shown here is derived from an EMBL/GenBank/DDBJ whole genome shotgun (WGS) entry which is preliminary data.</text>
</comment>
<evidence type="ECO:0000256" key="7">
    <source>
        <dbReference type="ARBA" id="ARBA00023237"/>
    </source>
</evidence>
<accession>A0ABS9SMT1</accession>
<sequence length="498" mass="54975">MTQNRYNREDLRADGLKSPGAYSLDSAETAVQSFPYKSRFEYSSLYGIINAAYKNYFFIELSARRDWTSTLANPYRNNSVGFTYPSLNISYILSDAVKLPSSINYAKLRASYSNVGSGGTVPYRTSYGYGPLPVYDAYGNGNYYAAPSVLVKPDLKPLRTTSYEVGAEMQMFKRRFGFDIAAYMGNTKDQILQSIIDRSSGYSGEIINAGTVRNVGLEVAMNGTPVKAKKAGGFKWDINVTYSTNKNKIIDIPDSSVVLRTGAVGSGQIVAKVGGSMGDMYGRGFVRSPDGQVVFDPATGNAKITEEVVFIGNTMPIGKLSIQNAFTFKNFRLSTLFDGQWGAVGHSLMHYKMVEQGKLQVTVPGRYNGIIGNGVLEVLDASGQVTGYRKNDVVATDIDEYYRSMMGVDNAEGSSFSTDFIKFREARIDYTIPAAYLKKYRIDKITLGIYGRNLFIWSPWPMFDPEFGTLSGTDINQGFEIAQFPSTRTMGANLIITF</sequence>
<evidence type="ECO:0000256" key="4">
    <source>
        <dbReference type="ARBA" id="ARBA00022692"/>
    </source>
</evidence>
<keyword evidence="3 8" id="KW-1134">Transmembrane beta strand</keyword>
<comment type="subcellular location">
    <subcellularLocation>
        <location evidence="1 8">Cell outer membrane</location>
        <topology evidence="1 8">Multi-pass membrane protein</topology>
    </subcellularLocation>
</comment>
<evidence type="ECO:0000256" key="2">
    <source>
        <dbReference type="ARBA" id="ARBA00022448"/>
    </source>
</evidence>
<evidence type="ECO:0000313" key="11">
    <source>
        <dbReference type="Proteomes" id="UP001202248"/>
    </source>
</evidence>
<keyword evidence="6 8" id="KW-0472">Membrane</keyword>
<protein>
    <submittedName>
        <fullName evidence="10">TonB-dependent receptor</fullName>
    </submittedName>
</protein>
<dbReference type="SUPFAM" id="SSF56935">
    <property type="entry name" value="Porins"/>
    <property type="match status" value="1"/>
</dbReference>